<dbReference type="EMBL" id="LQYN01000168">
    <property type="protein sequence ID" value="KYC84868.1"/>
    <property type="molecule type" value="Genomic_DNA"/>
</dbReference>
<dbReference type="STRING" id="46224.B4102_4172"/>
<dbReference type="InterPro" id="IPR046720">
    <property type="entry name" value="DUF6612"/>
</dbReference>
<dbReference type="PROSITE" id="PS51257">
    <property type="entry name" value="PROKAR_LIPOPROTEIN"/>
    <property type="match status" value="1"/>
</dbReference>
<name>A0A150KK26_9BACI</name>
<dbReference type="RefSeq" id="WP_066235863.1">
    <property type="nucleotide sequence ID" value="NZ_LQYN01000168.1"/>
</dbReference>
<dbReference type="OrthoDB" id="1957331at2"/>
<organism evidence="1 2">
    <name type="scientific">Heyndrickxia sporothermodurans</name>
    <dbReference type="NCBI Taxonomy" id="46224"/>
    <lineage>
        <taxon>Bacteria</taxon>
        <taxon>Bacillati</taxon>
        <taxon>Bacillota</taxon>
        <taxon>Bacilli</taxon>
        <taxon>Bacillales</taxon>
        <taxon>Bacillaceae</taxon>
        <taxon>Heyndrickxia</taxon>
    </lineage>
</organism>
<gene>
    <name evidence="1" type="ORF">B4102_4172</name>
</gene>
<dbReference type="PATRIC" id="fig|46224.3.peg.1973"/>
<dbReference type="Pfam" id="PF20316">
    <property type="entry name" value="DUF6612"/>
    <property type="match status" value="1"/>
</dbReference>
<dbReference type="Gene3D" id="2.50.20.20">
    <property type="match status" value="1"/>
</dbReference>
<keyword evidence="2" id="KW-1185">Reference proteome</keyword>
<sequence>MKKLLISLVSVMFIFSLAACSETADPVDSKVKPQKKDSLTLKEVFEKTTDASKNLKSVHMDMDLKQEMTAPSQPTPMNINSNMSIDMVLNPLAMYQKMKMNVEGGDDATQNQAMDMESYLTKEGFFLYDPASKQWMQMPEELSKQILQMPEQQANPAEQLKQLQQFTDDFSFKQDDNQYILNLKASGEKFDQFLKENAKQMMPDGLKENADALNNITFKNVNYEIFIDKKTFNVNSLNMTQEMEMAMEGQKINLKQEMKGTYSNYNKVNEIKVPKEVKDTAKKIN</sequence>
<accession>A0A150KK26</accession>
<reference evidence="1 2" key="1">
    <citation type="submission" date="2016-01" db="EMBL/GenBank/DDBJ databases">
        <title>Genome Sequences of Twelve Sporeforming Bacillus Species Isolated from Foods.</title>
        <authorList>
            <person name="Berendsen E.M."/>
            <person name="Wells-Bennik M.H."/>
            <person name="Krawcyk A.O."/>
            <person name="De Jong A."/>
            <person name="Holsappel S."/>
            <person name="Eijlander R.T."/>
            <person name="Kuipers O.P."/>
        </authorList>
    </citation>
    <scope>NUCLEOTIDE SEQUENCE [LARGE SCALE GENOMIC DNA]</scope>
    <source>
        <strain evidence="1 2">B4102</strain>
    </source>
</reference>
<protein>
    <submittedName>
        <fullName evidence="1">Uncharacterized protein</fullName>
    </submittedName>
</protein>
<dbReference type="GeneID" id="62497123"/>
<comment type="caution">
    <text evidence="1">The sequence shown here is derived from an EMBL/GenBank/DDBJ whole genome shotgun (WGS) entry which is preliminary data.</text>
</comment>
<evidence type="ECO:0000313" key="2">
    <source>
        <dbReference type="Proteomes" id="UP000075666"/>
    </source>
</evidence>
<proteinExistence type="predicted"/>
<evidence type="ECO:0000313" key="1">
    <source>
        <dbReference type="EMBL" id="KYC84868.1"/>
    </source>
</evidence>
<dbReference type="AlphaFoldDB" id="A0A150KK26"/>
<dbReference type="Proteomes" id="UP000075666">
    <property type="component" value="Unassembled WGS sequence"/>
</dbReference>